<name>A0A223NS88_9SPHI</name>
<organism evidence="2 3">
    <name type="scientific">Mucilaginibacter xinganensis</name>
    <dbReference type="NCBI Taxonomy" id="1234841"/>
    <lineage>
        <taxon>Bacteria</taxon>
        <taxon>Pseudomonadati</taxon>
        <taxon>Bacteroidota</taxon>
        <taxon>Sphingobacteriia</taxon>
        <taxon>Sphingobacteriales</taxon>
        <taxon>Sphingobacteriaceae</taxon>
        <taxon>Mucilaginibacter</taxon>
    </lineage>
</organism>
<gene>
    <name evidence="2" type="ORF">MuYL_0786</name>
</gene>
<keyword evidence="1" id="KW-0812">Transmembrane</keyword>
<evidence type="ECO:0000313" key="3">
    <source>
        <dbReference type="Proteomes" id="UP000215002"/>
    </source>
</evidence>
<accession>A0A223NS88</accession>
<protein>
    <submittedName>
        <fullName evidence="2">Uncharacterized protein</fullName>
    </submittedName>
</protein>
<dbReference type="EMBL" id="CP022743">
    <property type="protein sequence ID" value="ASU32686.1"/>
    <property type="molecule type" value="Genomic_DNA"/>
</dbReference>
<dbReference type="Proteomes" id="UP000215002">
    <property type="component" value="Chromosome"/>
</dbReference>
<dbReference type="RefSeq" id="WP_094569247.1">
    <property type="nucleotide sequence ID" value="NZ_CP022743.1"/>
</dbReference>
<dbReference type="OrthoDB" id="6400719at2"/>
<dbReference type="KEGG" id="muc:MuYL_0786"/>
<proteinExistence type="predicted"/>
<keyword evidence="1" id="KW-0472">Membrane</keyword>
<keyword evidence="3" id="KW-1185">Reference proteome</keyword>
<feature type="transmembrane region" description="Helical" evidence="1">
    <location>
        <begin position="46"/>
        <end position="68"/>
    </location>
</feature>
<feature type="transmembrane region" description="Helical" evidence="1">
    <location>
        <begin position="80"/>
        <end position="100"/>
    </location>
</feature>
<sequence>MRGNNIFGVQDDGKTAGLCSYFFVLGWSVSYFGYHQAEKTSLSSFHLRQTLLLYLTYIATRYGVLVILSKLGTLNGVFSLFNLVLFTNLLFAGFWIYGLIGASNGEEKPIPFLGKPAQLLFQAI</sequence>
<reference evidence="2 3" key="1">
    <citation type="submission" date="2017-08" db="EMBL/GenBank/DDBJ databases">
        <title>Complete genome sequence of Mucilaginibacter sp. strain BJC16-A31.</title>
        <authorList>
            <consortium name="Henan University of Science and Technology"/>
            <person name="You X."/>
        </authorList>
    </citation>
    <scope>NUCLEOTIDE SEQUENCE [LARGE SCALE GENOMIC DNA]</scope>
    <source>
        <strain evidence="2 3">BJC16-A31</strain>
    </source>
</reference>
<feature type="transmembrane region" description="Helical" evidence="1">
    <location>
        <begin position="15"/>
        <end position="34"/>
    </location>
</feature>
<evidence type="ECO:0000256" key="1">
    <source>
        <dbReference type="SAM" id="Phobius"/>
    </source>
</evidence>
<keyword evidence="1" id="KW-1133">Transmembrane helix</keyword>
<dbReference type="AlphaFoldDB" id="A0A223NS88"/>
<evidence type="ECO:0000313" key="2">
    <source>
        <dbReference type="EMBL" id="ASU32686.1"/>
    </source>
</evidence>